<proteinExistence type="predicted"/>
<sequence length="34" mass="3974">MIAFSLNRGFIITEETQITPAEETRIWMEKSLNC</sequence>
<dbReference type="EMBL" id="UINC01001332">
    <property type="protein sequence ID" value="SUZ77872.1"/>
    <property type="molecule type" value="Genomic_DNA"/>
</dbReference>
<protein>
    <submittedName>
        <fullName evidence="1">Uncharacterized protein</fullName>
    </submittedName>
</protein>
<dbReference type="AlphaFoldDB" id="A0A381QEY2"/>
<accession>A0A381QEY2</accession>
<name>A0A381QEY2_9ZZZZ</name>
<reference evidence="1" key="1">
    <citation type="submission" date="2018-05" db="EMBL/GenBank/DDBJ databases">
        <authorList>
            <person name="Lanie J.A."/>
            <person name="Ng W.-L."/>
            <person name="Kazmierczak K.M."/>
            <person name="Andrzejewski T.M."/>
            <person name="Davidsen T.M."/>
            <person name="Wayne K.J."/>
            <person name="Tettelin H."/>
            <person name="Glass J.I."/>
            <person name="Rusch D."/>
            <person name="Podicherti R."/>
            <person name="Tsui H.-C.T."/>
            <person name="Winkler M.E."/>
        </authorList>
    </citation>
    <scope>NUCLEOTIDE SEQUENCE</scope>
</reference>
<evidence type="ECO:0000313" key="1">
    <source>
        <dbReference type="EMBL" id="SUZ77872.1"/>
    </source>
</evidence>
<organism evidence="1">
    <name type="scientific">marine metagenome</name>
    <dbReference type="NCBI Taxonomy" id="408172"/>
    <lineage>
        <taxon>unclassified sequences</taxon>
        <taxon>metagenomes</taxon>
        <taxon>ecological metagenomes</taxon>
    </lineage>
</organism>
<gene>
    <name evidence="1" type="ORF">METZ01_LOCUS30726</name>
</gene>